<dbReference type="Pfam" id="PF16787">
    <property type="entry name" value="NDC10_II"/>
    <property type="match status" value="1"/>
</dbReference>
<organism evidence="3 4">
    <name type="scientific">Coemansia pectinata</name>
    <dbReference type="NCBI Taxonomy" id="1052879"/>
    <lineage>
        <taxon>Eukaryota</taxon>
        <taxon>Fungi</taxon>
        <taxon>Fungi incertae sedis</taxon>
        <taxon>Zoopagomycota</taxon>
        <taxon>Kickxellomycotina</taxon>
        <taxon>Kickxellomycetes</taxon>
        <taxon>Kickxellales</taxon>
        <taxon>Kickxellaceae</taxon>
        <taxon>Coemansia</taxon>
    </lineage>
</organism>
<dbReference type="AlphaFoldDB" id="A0A9W8H357"/>
<dbReference type="GO" id="GO:0003677">
    <property type="term" value="F:DNA binding"/>
    <property type="evidence" value="ECO:0007669"/>
    <property type="project" value="InterPro"/>
</dbReference>
<feature type="compositionally biased region" description="Basic and acidic residues" evidence="1">
    <location>
        <begin position="709"/>
        <end position="723"/>
    </location>
</feature>
<comment type="caution">
    <text evidence="3">The sequence shown here is derived from an EMBL/GenBank/DDBJ whole genome shotgun (WGS) entry which is preliminary data.</text>
</comment>
<feature type="compositionally biased region" description="Polar residues" evidence="1">
    <location>
        <begin position="127"/>
        <end position="151"/>
    </location>
</feature>
<dbReference type="OrthoDB" id="5582206at2759"/>
<feature type="compositionally biased region" description="Polar residues" evidence="1">
    <location>
        <begin position="893"/>
        <end position="911"/>
    </location>
</feature>
<accession>A0A9W8H357</accession>
<evidence type="ECO:0000256" key="1">
    <source>
        <dbReference type="SAM" id="MobiDB-lite"/>
    </source>
</evidence>
<feature type="region of interest" description="Disordered" evidence="1">
    <location>
        <begin position="589"/>
        <end position="639"/>
    </location>
</feature>
<gene>
    <name evidence="3" type="ORF">GGI19_000692</name>
</gene>
<feature type="compositionally biased region" description="Low complexity" evidence="1">
    <location>
        <begin position="606"/>
        <end position="616"/>
    </location>
</feature>
<dbReference type="InterPro" id="IPR038279">
    <property type="entry name" value="Ndc10_dom2_sf"/>
</dbReference>
<dbReference type="InterPro" id="IPR031872">
    <property type="entry name" value="NDC10_II"/>
</dbReference>
<protein>
    <recommendedName>
        <fullName evidence="2">Ndc10 domain-containing protein</fullName>
    </recommendedName>
</protein>
<sequence length="1041" mass="114927">MVISESGLKAVAALDSTITFITKHRRTALGCLVRWFDYCRQNADFADGVCNAARLRVYSDHVIKQIELKGLDSLYSIFLSYCSSVSSLWVVWVHLSTDSDQERKGAFEIEYVPLRQALKQRLEQKYGTDSSSGTVRQSVSPRETPDLSSLTIGGRKNTSENASDSADHMLLQGASLSMARVALTIQQHFTNTNGVTRSFDSSPMDHTWRVFSYDSDTLIHSILLRRSSQCSLQMRLWHALSVSTWLDADSLCKGITLGSLSLRSKRLSATATANVITIQTKRIYDTSSRQGSSGGATDGKELRNSRSASEGGQFKVELLRNRRIVPCPWNALAVFLFHKWHVLNEPPPDFSNPAWVDEPLFQGGASLRDAHLLEFCDEHYREYQRAFEHGKQTYKCISQRTFTAMEMALSSSRMLKGAVSSARTLYATQRVLQNGVYDDMLVSNAGFSTDSRAQPYHIARQHCTTFTEYEYTIFPFADYLPSHSEANHNGVEMDQRQAIIGFCNMLKSLRTVLLQDAALMLYTPFYRQMLKHSSVFGLPVFLSDEFRDKAEAAGQTLVTVECMPMYGSMPRDIRLGKVVPILRIRAPRSPVCSGSSKDVSRRRQSLQRQASESAESLPDSADSVADQPTSGEPNEEFSSDRVARLRELSGVLSQSLGRTGVVAEQPVSNESSLEAKARRMSRLRELNSQLGASSAQTNSIEEQQVNKESSQEARSRRVSRLRELNAQLGKSPGAKRRRTEKDITPPTKLECSLVPEPRAALSQYSTDASSQRRTSMLSPSSSIYLIEDDDGNFVDMAGGDKVSTETLDREQDSVDTVAAAAAATSERGMSNDIQAIFPGNGGSASPMDWEGIAYESLADITLNSPTPESISEAAVPELDSAAETVHSPGPTLPLSNESKDTQSNIEAPQISSDAPAAEYAEVLARTISELCKKKKLLLKPSIKLHKALFTMRIFVKRIVTLRTDTASTLVRNGVVDSQAVERMRKLNTWLHRTKEMLAKLEDMVGSNNDMLGELMGSGVEEAVGCAVALLSQLSGDDTSLL</sequence>
<evidence type="ECO:0000313" key="4">
    <source>
        <dbReference type="Proteomes" id="UP001140011"/>
    </source>
</evidence>
<proteinExistence type="predicted"/>
<feature type="region of interest" description="Disordered" evidence="1">
    <location>
        <begin position="286"/>
        <end position="308"/>
    </location>
</feature>
<reference evidence="3" key="1">
    <citation type="submission" date="2022-07" db="EMBL/GenBank/DDBJ databases">
        <title>Phylogenomic reconstructions and comparative analyses of Kickxellomycotina fungi.</title>
        <authorList>
            <person name="Reynolds N.K."/>
            <person name="Stajich J.E."/>
            <person name="Barry K."/>
            <person name="Grigoriev I.V."/>
            <person name="Crous P."/>
            <person name="Smith M.E."/>
        </authorList>
    </citation>
    <scope>NUCLEOTIDE SEQUENCE</scope>
    <source>
        <strain evidence="3">BCRC 34297</strain>
    </source>
</reference>
<feature type="domain" description="Ndc10" evidence="2">
    <location>
        <begin position="311"/>
        <end position="546"/>
    </location>
</feature>
<keyword evidence="4" id="KW-1185">Reference proteome</keyword>
<feature type="region of interest" description="Disordered" evidence="1">
    <location>
        <begin position="125"/>
        <end position="164"/>
    </location>
</feature>
<evidence type="ECO:0000259" key="2">
    <source>
        <dbReference type="Pfam" id="PF16787"/>
    </source>
</evidence>
<dbReference type="EMBL" id="JANBUH010000020">
    <property type="protein sequence ID" value="KAJ2756662.1"/>
    <property type="molecule type" value="Genomic_DNA"/>
</dbReference>
<name>A0A9W8H357_9FUNG</name>
<evidence type="ECO:0000313" key="3">
    <source>
        <dbReference type="EMBL" id="KAJ2756662.1"/>
    </source>
</evidence>
<dbReference type="Proteomes" id="UP001140011">
    <property type="component" value="Unassembled WGS sequence"/>
</dbReference>
<feature type="region of interest" description="Disordered" evidence="1">
    <location>
        <begin position="878"/>
        <end position="911"/>
    </location>
</feature>
<feature type="compositionally biased region" description="Polar residues" evidence="1">
    <location>
        <begin position="687"/>
        <end position="708"/>
    </location>
</feature>
<dbReference type="Gene3D" id="1.10.443.20">
    <property type="entry name" value="Centromere DNA-binding protein complex CBF3 subunit, domain 2"/>
    <property type="match status" value="1"/>
</dbReference>
<feature type="region of interest" description="Disordered" evidence="1">
    <location>
        <begin position="687"/>
        <end position="749"/>
    </location>
</feature>